<name>A0A0A9ZIR4_LYGHE</name>
<organism evidence="2">
    <name type="scientific">Lygus hesperus</name>
    <name type="common">Western plant bug</name>
    <dbReference type="NCBI Taxonomy" id="30085"/>
    <lineage>
        <taxon>Eukaryota</taxon>
        <taxon>Metazoa</taxon>
        <taxon>Ecdysozoa</taxon>
        <taxon>Arthropoda</taxon>
        <taxon>Hexapoda</taxon>
        <taxon>Insecta</taxon>
        <taxon>Pterygota</taxon>
        <taxon>Neoptera</taxon>
        <taxon>Paraneoptera</taxon>
        <taxon>Hemiptera</taxon>
        <taxon>Heteroptera</taxon>
        <taxon>Panheteroptera</taxon>
        <taxon>Cimicomorpha</taxon>
        <taxon>Miridae</taxon>
        <taxon>Mirini</taxon>
        <taxon>Lygus</taxon>
    </lineage>
</organism>
<evidence type="ECO:0000313" key="2">
    <source>
        <dbReference type="EMBL" id="JAG43020.1"/>
    </source>
</evidence>
<proteinExistence type="predicted"/>
<feature type="region of interest" description="Disordered" evidence="1">
    <location>
        <begin position="181"/>
        <end position="207"/>
    </location>
</feature>
<dbReference type="EMBL" id="GBHO01000584">
    <property type="protein sequence ID" value="JAG43020.1"/>
    <property type="molecule type" value="Transcribed_RNA"/>
</dbReference>
<sequence length="322" mass="35532">MFVQFNPGSMLQLGPDCSLLLDAPTSAPTSTISPAPPATDAAAPATAPASAPPPSLQQHQERELFQIWIKGVDDDTDAPVIRTCPIVPHTTELQPSTFNLEQLAQQIGRSDRQTQLLVRISTLRMHLSQESQQTQQRRQRTRLLEDKLHTLMRQLFNSFKDRASSANLLTIQSSFAQLFPTASSHSNPSMAGVTDHTTDTDGSEDSDTYVYGAFSKTEGGNRRRLYHDSDDDDDILRDTTNVCNRQRRQISACGSSTSSPLHQASVTLSSLRQNQPCTVESVETALQVLRQLHTTAAANSTDPDTVATLDRYCRQVTNIRQQ</sequence>
<dbReference type="EMBL" id="GDHC01014020">
    <property type="protein sequence ID" value="JAQ04609.1"/>
    <property type="molecule type" value="Transcribed_RNA"/>
</dbReference>
<evidence type="ECO:0000313" key="4">
    <source>
        <dbReference type="EMBL" id="JAQ06243.1"/>
    </source>
</evidence>
<reference evidence="3" key="3">
    <citation type="journal article" date="2016" name="Gigascience">
        <title>De novo construction of an expanded transcriptome assembly for the western tarnished plant bug, Lygus hesperus.</title>
        <authorList>
            <person name="Tassone E.E."/>
            <person name="Geib S.M."/>
            <person name="Hall B."/>
            <person name="Fabrick J.A."/>
            <person name="Brent C.S."/>
            <person name="Hull J.J."/>
        </authorList>
    </citation>
    <scope>NUCLEOTIDE SEQUENCE</scope>
</reference>
<feature type="compositionally biased region" description="Low complexity" evidence="1">
    <location>
        <begin position="25"/>
        <end position="49"/>
    </location>
</feature>
<reference evidence="2" key="1">
    <citation type="journal article" date="2014" name="PLoS ONE">
        <title>Transcriptome-Based Identification of ABC Transporters in the Western Tarnished Plant Bug Lygus hesperus.</title>
        <authorList>
            <person name="Hull J.J."/>
            <person name="Chaney K."/>
            <person name="Geib S.M."/>
            <person name="Fabrick J.A."/>
            <person name="Brent C.S."/>
            <person name="Walsh D."/>
            <person name="Lavine L.C."/>
        </authorList>
    </citation>
    <scope>NUCLEOTIDE SEQUENCE</scope>
</reference>
<gene>
    <name evidence="2" type="primary">pfs-2</name>
    <name evidence="2" type="ORF">CM83_13581</name>
    <name evidence="4" type="ORF">g.38166</name>
    <name evidence="3" type="ORF">g.38184</name>
</gene>
<dbReference type="EMBL" id="GDHC01012386">
    <property type="protein sequence ID" value="JAQ06243.1"/>
    <property type="molecule type" value="Transcribed_RNA"/>
</dbReference>
<dbReference type="AlphaFoldDB" id="A0A0A9ZIR4"/>
<feature type="region of interest" description="Disordered" evidence="1">
    <location>
        <begin position="25"/>
        <end position="58"/>
    </location>
</feature>
<accession>A0A0A9ZIR4</accession>
<reference evidence="2" key="2">
    <citation type="submission" date="2014-07" db="EMBL/GenBank/DDBJ databases">
        <authorList>
            <person name="Hull J."/>
        </authorList>
    </citation>
    <scope>NUCLEOTIDE SEQUENCE</scope>
</reference>
<protein>
    <submittedName>
        <fullName evidence="2">Polyadenylation factor subunit 2</fullName>
    </submittedName>
</protein>
<evidence type="ECO:0000313" key="3">
    <source>
        <dbReference type="EMBL" id="JAQ04609.1"/>
    </source>
</evidence>
<evidence type="ECO:0000256" key="1">
    <source>
        <dbReference type="SAM" id="MobiDB-lite"/>
    </source>
</evidence>